<comment type="catalytic activity">
    <reaction evidence="8">
        <text>DNA(n) + a 2'-deoxyribonucleoside 5'-triphosphate = DNA(n+1) + diphosphate</text>
        <dbReference type="Rhea" id="RHEA:22508"/>
        <dbReference type="Rhea" id="RHEA-COMP:17339"/>
        <dbReference type="Rhea" id="RHEA-COMP:17340"/>
        <dbReference type="ChEBI" id="CHEBI:33019"/>
        <dbReference type="ChEBI" id="CHEBI:61560"/>
        <dbReference type="ChEBI" id="CHEBI:173112"/>
        <dbReference type="EC" id="2.7.7.7"/>
    </reaction>
</comment>
<evidence type="ECO:0000256" key="7">
    <source>
        <dbReference type="ARBA" id="ARBA00048173"/>
    </source>
</evidence>
<keyword evidence="6" id="KW-0694">RNA-binding</keyword>
<dbReference type="GO" id="GO:0032196">
    <property type="term" value="P:transposition"/>
    <property type="evidence" value="ECO:0007669"/>
    <property type="project" value="UniProtKB-KW"/>
</dbReference>
<comment type="catalytic activity">
    <reaction evidence="7">
        <text>DNA(n) + a 2'-deoxyribonucleoside 5'-triphosphate = DNA(n+1) + diphosphate</text>
        <dbReference type="Rhea" id="RHEA:22508"/>
        <dbReference type="Rhea" id="RHEA-COMP:17339"/>
        <dbReference type="Rhea" id="RHEA-COMP:17340"/>
        <dbReference type="ChEBI" id="CHEBI:33019"/>
        <dbReference type="ChEBI" id="CHEBI:61560"/>
        <dbReference type="ChEBI" id="CHEBI:173112"/>
        <dbReference type="EC" id="2.7.7.49"/>
    </reaction>
</comment>
<evidence type="ECO:0000313" key="12">
    <source>
        <dbReference type="Proteomes" id="UP001063166"/>
    </source>
</evidence>
<protein>
    <submittedName>
        <fullName evidence="11">Reverse transcriptase (RNA-dependent DNA polymerase)</fullName>
    </submittedName>
</protein>
<keyword evidence="4" id="KW-0064">Aspartyl protease</keyword>
<dbReference type="GO" id="GO:0003964">
    <property type="term" value="F:RNA-directed DNA polymerase activity"/>
    <property type="evidence" value="ECO:0007669"/>
    <property type="project" value="UniProtKB-KW"/>
</dbReference>
<keyword evidence="12" id="KW-1185">Reference proteome</keyword>
<evidence type="ECO:0000259" key="10">
    <source>
        <dbReference type="PROSITE" id="PS50994"/>
    </source>
</evidence>
<dbReference type="GO" id="GO:0015074">
    <property type="term" value="P:DNA integration"/>
    <property type="evidence" value="ECO:0007669"/>
    <property type="project" value="InterPro"/>
</dbReference>
<evidence type="ECO:0000313" key="11">
    <source>
        <dbReference type="EMBL" id="GLB45851.1"/>
    </source>
</evidence>
<keyword evidence="5" id="KW-0378">Hydrolase</keyword>
<dbReference type="OrthoDB" id="7691805at2759"/>
<dbReference type="GO" id="GO:0005634">
    <property type="term" value="C:nucleus"/>
    <property type="evidence" value="ECO:0007669"/>
    <property type="project" value="UniProtKB-ARBA"/>
</dbReference>
<dbReference type="InterPro" id="IPR036397">
    <property type="entry name" value="RNaseH_sf"/>
</dbReference>
<dbReference type="Pfam" id="PF13976">
    <property type="entry name" value="gag_pre-integrs"/>
    <property type="match status" value="1"/>
</dbReference>
<evidence type="ECO:0000256" key="2">
    <source>
        <dbReference type="ARBA" id="ARBA00022670"/>
    </source>
</evidence>
<dbReference type="GO" id="GO:0003887">
    <property type="term" value="F:DNA-directed DNA polymerase activity"/>
    <property type="evidence" value="ECO:0007669"/>
    <property type="project" value="UniProtKB-EC"/>
</dbReference>
<dbReference type="GO" id="GO:0003723">
    <property type="term" value="F:RNA binding"/>
    <property type="evidence" value="ECO:0007669"/>
    <property type="project" value="UniProtKB-KW"/>
</dbReference>
<feature type="compositionally biased region" description="Basic and acidic residues" evidence="9">
    <location>
        <begin position="493"/>
        <end position="504"/>
    </location>
</feature>
<proteinExistence type="predicted"/>
<keyword evidence="11" id="KW-0548">Nucleotidyltransferase</keyword>
<dbReference type="InterPro" id="IPR013103">
    <property type="entry name" value="RVT_2"/>
</dbReference>
<dbReference type="InterPro" id="IPR012337">
    <property type="entry name" value="RNaseH-like_sf"/>
</dbReference>
<keyword evidence="11" id="KW-0695">RNA-directed DNA polymerase</keyword>
<dbReference type="InterPro" id="IPR001584">
    <property type="entry name" value="Integrase_cat-core"/>
</dbReference>
<dbReference type="Pfam" id="PF22936">
    <property type="entry name" value="Pol_BBD"/>
    <property type="match status" value="1"/>
</dbReference>
<evidence type="ECO:0000256" key="1">
    <source>
        <dbReference type="ARBA" id="ARBA00022578"/>
    </source>
</evidence>
<evidence type="ECO:0000256" key="3">
    <source>
        <dbReference type="ARBA" id="ARBA00022723"/>
    </source>
</evidence>
<comment type="caution">
    <text evidence="11">The sequence shown here is derived from an EMBL/GenBank/DDBJ whole genome shotgun (WGS) entry which is preliminary data.</text>
</comment>
<keyword evidence="3" id="KW-0479">Metal-binding</keyword>
<dbReference type="Proteomes" id="UP001063166">
    <property type="component" value="Unassembled WGS sequence"/>
</dbReference>
<dbReference type="GO" id="GO:0004190">
    <property type="term" value="F:aspartic-type endopeptidase activity"/>
    <property type="evidence" value="ECO:0007669"/>
    <property type="project" value="UniProtKB-KW"/>
</dbReference>
<dbReference type="SUPFAM" id="SSF53098">
    <property type="entry name" value="Ribonuclease H-like"/>
    <property type="match status" value="1"/>
</dbReference>
<keyword evidence="2" id="KW-0645">Protease</keyword>
<evidence type="ECO:0000256" key="4">
    <source>
        <dbReference type="ARBA" id="ARBA00022750"/>
    </source>
</evidence>
<dbReference type="InterPro" id="IPR025724">
    <property type="entry name" value="GAG-pre-integrase_dom"/>
</dbReference>
<evidence type="ECO:0000256" key="6">
    <source>
        <dbReference type="ARBA" id="ARBA00022884"/>
    </source>
</evidence>
<dbReference type="CDD" id="cd09272">
    <property type="entry name" value="RNase_HI_RT_Ty1"/>
    <property type="match status" value="1"/>
</dbReference>
<feature type="domain" description="Integrase catalytic" evidence="10">
    <location>
        <begin position="227"/>
        <end position="406"/>
    </location>
</feature>
<evidence type="ECO:0000256" key="8">
    <source>
        <dbReference type="ARBA" id="ARBA00049244"/>
    </source>
</evidence>
<feature type="compositionally biased region" description="Pro residues" evidence="9">
    <location>
        <begin position="475"/>
        <end position="488"/>
    </location>
</feature>
<dbReference type="Gene3D" id="3.30.420.10">
    <property type="entry name" value="Ribonuclease H-like superfamily/Ribonuclease H"/>
    <property type="match status" value="1"/>
</dbReference>
<dbReference type="AlphaFoldDB" id="A0A9P3UX75"/>
<reference evidence="11" key="1">
    <citation type="submission" date="2022-07" db="EMBL/GenBank/DDBJ databases">
        <title>The genome of Lyophyllum shimeji provides insight into the initial evolution of ectomycorrhizal fungal genome.</title>
        <authorList>
            <person name="Kobayashi Y."/>
            <person name="Shibata T."/>
            <person name="Hirakawa H."/>
            <person name="Shigenobu S."/>
            <person name="Nishiyama T."/>
            <person name="Yamada A."/>
            <person name="Hasebe M."/>
            <person name="Kawaguchi M."/>
        </authorList>
    </citation>
    <scope>NUCLEOTIDE SEQUENCE</scope>
    <source>
        <strain evidence="11">AT787</strain>
    </source>
</reference>
<organism evidence="11 12">
    <name type="scientific">Lyophyllum shimeji</name>
    <name type="common">Hon-shimeji</name>
    <name type="synonym">Tricholoma shimeji</name>
    <dbReference type="NCBI Taxonomy" id="47721"/>
    <lineage>
        <taxon>Eukaryota</taxon>
        <taxon>Fungi</taxon>
        <taxon>Dikarya</taxon>
        <taxon>Basidiomycota</taxon>
        <taxon>Agaricomycotina</taxon>
        <taxon>Agaricomycetes</taxon>
        <taxon>Agaricomycetidae</taxon>
        <taxon>Agaricales</taxon>
        <taxon>Tricholomatineae</taxon>
        <taxon>Lyophyllaceae</taxon>
        <taxon>Lyophyllum</taxon>
    </lineage>
</organism>
<gene>
    <name evidence="11" type="ORF">LshimejAT787_3300020</name>
</gene>
<feature type="region of interest" description="Disordered" evidence="9">
    <location>
        <begin position="27"/>
        <end position="60"/>
    </location>
</feature>
<dbReference type="EMBL" id="BRPK01000033">
    <property type="protein sequence ID" value="GLB45851.1"/>
    <property type="molecule type" value="Genomic_DNA"/>
</dbReference>
<evidence type="ECO:0000256" key="9">
    <source>
        <dbReference type="SAM" id="MobiDB-lite"/>
    </source>
</evidence>
<dbReference type="GO" id="GO:0046872">
    <property type="term" value="F:metal ion binding"/>
    <property type="evidence" value="ECO:0007669"/>
    <property type="project" value="UniProtKB-KW"/>
</dbReference>
<dbReference type="InterPro" id="IPR043502">
    <property type="entry name" value="DNA/RNA_pol_sf"/>
</dbReference>
<dbReference type="InterPro" id="IPR054722">
    <property type="entry name" value="PolX-like_BBD"/>
</dbReference>
<name>A0A9P3UX75_LYOSH</name>
<dbReference type="InterPro" id="IPR039537">
    <property type="entry name" value="Retrotran_Ty1/copia-like"/>
</dbReference>
<dbReference type="SUPFAM" id="SSF56672">
    <property type="entry name" value="DNA/RNA polymerases"/>
    <property type="match status" value="1"/>
</dbReference>
<feature type="compositionally biased region" description="Polar residues" evidence="9">
    <location>
        <begin position="39"/>
        <end position="56"/>
    </location>
</feature>
<keyword evidence="11" id="KW-0808">Transferase</keyword>
<evidence type="ECO:0000256" key="5">
    <source>
        <dbReference type="ARBA" id="ARBA00022801"/>
    </source>
</evidence>
<dbReference type="PROSITE" id="PS50994">
    <property type="entry name" value="INTEGRASE"/>
    <property type="match status" value="1"/>
</dbReference>
<dbReference type="PANTHER" id="PTHR42648:SF28">
    <property type="entry name" value="TRANSPOSON-ENCODED PROTEIN WITH RIBONUCLEASE H-LIKE AND RETROVIRUS ZINC FINGER-LIKE DOMAINS"/>
    <property type="match status" value="1"/>
</dbReference>
<keyword evidence="1" id="KW-0815">Transposition</keyword>
<dbReference type="Pfam" id="PF07727">
    <property type="entry name" value="RVT_2"/>
    <property type="match status" value="1"/>
</dbReference>
<dbReference type="PANTHER" id="PTHR42648">
    <property type="entry name" value="TRANSPOSASE, PUTATIVE-RELATED"/>
    <property type="match status" value="1"/>
</dbReference>
<dbReference type="GO" id="GO:0006508">
    <property type="term" value="P:proteolysis"/>
    <property type="evidence" value="ECO:0007669"/>
    <property type="project" value="UniProtKB-KW"/>
</dbReference>
<sequence>MFSVCFKDAIQAKGFWGTLTARLDVLQPPHHLRPPRSPQSPNGTRMNSQPSPSLRMSPTPPVTTMIHPAQKVYDSGCTRHISPYRDDFENFIEIFPKAFCAANKQRFMAVGKGEMEVDVPNGVDVSQLELMEVLYSPEVGYTLVSIDGEVVGEIPKSVKGMCKVDHEQETANAAVKTLTLNQFHRRMGHISPAVTRHLVKEGFVTGVRLESTPAGDFFCESCIYTKATRKPVSKVRVSERTKEFGDEIDSNLWGPARVATKQGRRYYNTFTDNKTRLTHLHLLRNKSDAFDAYKQHEARCETQMKPKIKVPHSDRGGEYLGKEFTLYLKSKGTEQKLTVHDTPQHNSVVECRNRIIVERIRALLHFSSLPKSMWGEAARHVVWLLNRTSTKAIEGMTPYEAAFGEKPNLRTVLGWVVKEGRWLGLDERSKGFDETSASNGRLKGEDWELIYATIDTPPPAQNTKANPVHTTSTPAPAPTAPTPAPKVPPAANDEVRAKRVQKPSERVKDLLEGRGVTLARPSDPNITRVVEEPTRVLEGEGEADWMMAADFAEEYAMAAEIGDAEALEPRSLAEAKRCPDWPLWEKAIQEELATLRDAGTWEVTEAPAGANIVGSKWVFRAKKDAVGNVVRYKALLVAQTFSQVPGVDYFDTFAPVAKLASIRAVLALAAAEDMEMHQIDIKGAYLNGELTSRETIFMQQPGGYHAPNSSGRVCHLRKTLYGLKQSGRRWYQKLVDIMGLLVVLVHADDCTIVGASIDLITDFKARLAEHVEITDLGELHWLLGIEIKRDLKPTSIPMDTNFRLSYAQSPATTAKFAAMRDVPYHEAVGSLISMLRLPGPAHWEAVKKIFRYLKGTMELWLSYKRSGRALTGYADADADANGSMAEDRHAISGYAFIVNGGAVSWSAKRQEITVLSTTEAKYVAATHAAKEALWLRSLHQEKTTCLYNST</sequence>
<feature type="region of interest" description="Disordered" evidence="9">
    <location>
        <begin position="457"/>
        <end position="504"/>
    </location>
</feature>
<accession>A0A9P3UX75</accession>